<protein>
    <recommendedName>
        <fullName evidence="10">Zinc finger protein 830</fullName>
    </recommendedName>
</protein>
<dbReference type="AlphaFoldDB" id="A0A066VYP7"/>
<evidence type="ECO:0000313" key="8">
    <source>
        <dbReference type="EMBL" id="KDN43675.1"/>
    </source>
</evidence>
<dbReference type="PANTHER" id="PTHR13278">
    <property type="entry name" value="ZINC FINGER PROTEIN 830"/>
    <property type="match status" value="1"/>
</dbReference>
<evidence type="ECO:0000256" key="1">
    <source>
        <dbReference type="ARBA" id="ARBA00004123"/>
    </source>
</evidence>
<dbReference type="GO" id="GO:0008270">
    <property type="term" value="F:zinc ion binding"/>
    <property type="evidence" value="ECO:0007669"/>
    <property type="project" value="UniProtKB-KW"/>
</dbReference>
<evidence type="ECO:0000256" key="7">
    <source>
        <dbReference type="SAM" id="MobiDB-lite"/>
    </source>
</evidence>
<feature type="compositionally biased region" description="Basic and acidic residues" evidence="7">
    <location>
        <begin position="79"/>
        <end position="98"/>
    </location>
</feature>
<dbReference type="PANTHER" id="PTHR13278:SF0">
    <property type="entry name" value="ZINC FINGER PROTEIN 830"/>
    <property type="match status" value="1"/>
</dbReference>
<keyword evidence="6" id="KW-0175">Coiled coil</keyword>
<dbReference type="EMBL" id="JMSN01000059">
    <property type="protein sequence ID" value="KDN43675.1"/>
    <property type="molecule type" value="Genomic_DNA"/>
</dbReference>
<name>A0A066VYP7_TILAU</name>
<organism evidence="8 9">
    <name type="scientific">Tilletiaria anomala (strain ATCC 24038 / CBS 436.72 / UBC 951)</name>
    <dbReference type="NCBI Taxonomy" id="1037660"/>
    <lineage>
        <taxon>Eukaryota</taxon>
        <taxon>Fungi</taxon>
        <taxon>Dikarya</taxon>
        <taxon>Basidiomycota</taxon>
        <taxon>Ustilaginomycotina</taxon>
        <taxon>Exobasidiomycetes</taxon>
        <taxon>Georgefischeriales</taxon>
        <taxon>Tilletiariaceae</taxon>
        <taxon>Tilletiaria</taxon>
    </lineage>
</organism>
<accession>A0A066VYP7</accession>
<keyword evidence="3" id="KW-0863">Zinc-finger</keyword>
<evidence type="ECO:0000256" key="2">
    <source>
        <dbReference type="ARBA" id="ARBA00022723"/>
    </source>
</evidence>
<dbReference type="GO" id="GO:0033314">
    <property type="term" value="P:mitotic DNA replication checkpoint signaling"/>
    <property type="evidence" value="ECO:0007669"/>
    <property type="project" value="TreeGrafter"/>
</dbReference>
<dbReference type="OrthoDB" id="77607at2759"/>
<evidence type="ECO:0000256" key="4">
    <source>
        <dbReference type="ARBA" id="ARBA00022833"/>
    </source>
</evidence>
<feature type="compositionally biased region" description="Low complexity" evidence="7">
    <location>
        <begin position="19"/>
        <end position="28"/>
    </location>
</feature>
<gene>
    <name evidence="8" type="ORF">K437DRAFT_274836</name>
</gene>
<keyword evidence="4" id="KW-0862">Zinc</keyword>
<comment type="caution">
    <text evidence="8">The sequence shown here is derived from an EMBL/GenBank/DDBJ whole genome shotgun (WGS) entry which is preliminary data.</text>
</comment>
<keyword evidence="2" id="KW-0479">Metal-binding</keyword>
<dbReference type="GO" id="GO:0044773">
    <property type="term" value="P:mitotic DNA damage checkpoint signaling"/>
    <property type="evidence" value="ECO:0007669"/>
    <property type="project" value="TreeGrafter"/>
</dbReference>
<sequence>MDARALLRATKSGIGSGASGSSSHGAAPPAITDRFASYNRKTSALRCSACSYMTIKHENLWMSHAASKSHRSNAAGILAKERQAEEQQAQERRRREEEGAAAVADSSKTPTGKRKAESQDAPAADAESSSHGDGSKKQRMADPVIESEWEKFQREVLGGASAVDSTGSDNEYKRFAAATIEAAAVLRKPTGEYDGDEDKEGVAVASPALRKTREEIEDEQRLERQQQEKEEIMQRYEEEVRLQQEGDERVAALRARLARIKESRKRATNVKEKGKETANGSV</sequence>
<feature type="coiled-coil region" evidence="6">
    <location>
        <begin position="209"/>
        <end position="270"/>
    </location>
</feature>
<evidence type="ECO:0000256" key="6">
    <source>
        <dbReference type="SAM" id="Coils"/>
    </source>
</evidence>
<dbReference type="OMA" id="WDSHVRG"/>
<keyword evidence="5" id="KW-0539">Nucleus</keyword>
<dbReference type="InParanoid" id="A0A066VYP7"/>
<dbReference type="Proteomes" id="UP000027361">
    <property type="component" value="Unassembled WGS sequence"/>
</dbReference>
<evidence type="ECO:0008006" key="10">
    <source>
        <dbReference type="Google" id="ProtNLM"/>
    </source>
</evidence>
<dbReference type="GO" id="GO:0003676">
    <property type="term" value="F:nucleic acid binding"/>
    <property type="evidence" value="ECO:0007669"/>
    <property type="project" value="InterPro"/>
</dbReference>
<feature type="compositionally biased region" description="Basic and acidic residues" evidence="7">
    <location>
        <begin position="128"/>
        <end position="140"/>
    </location>
</feature>
<reference evidence="8 9" key="1">
    <citation type="submission" date="2014-05" db="EMBL/GenBank/DDBJ databases">
        <title>Draft genome sequence of a rare smut relative, Tilletiaria anomala UBC 951.</title>
        <authorList>
            <consortium name="DOE Joint Genome Institute"/>
            <person name="Toome M."/>
            <person name="Kuo A."/>
            <person name="Henrissat B."/>
            <person name="Lipzen A."/>
            <person name="Tritt A."/>
            <person name="Yoshinaga Y."/>
            <person name="Zane M."/>
            <person name="Barry K."/>
            <person name="Grigoriev I.V."/>
            <person name="Spatafora J.W."/>
            <person name="Aimea M.C."/>
        </authorList>
    </citation>
    <scope>NUCLEOTIDE SEQUENCE [LARGE SCALE GENOMIC DNA]</scope>
    <source>
        <strain evidence="8 9">UBC 951</strain>
    </source>
</reference>
<dbReference type="InterPro" id="IPR040050">
    <property type="entry name" value="ZNF830-like"/>
</dbReference>
<keyword evidence="9" id="KW-1185">Reference proteome</keyword>
<feature type="region of interest" description="Disordered" evidence="7">
    <location>
        <begin position="66"/>
        <end position="147"/>
    </location>
</feature>
<evidence type="ECO:0000256" key="3">
    <source>
        <dbReference type="ARBA" id="ARBA00022771"/>
    </source>
</evidence>
<evidence type="ECO:0000313" key="9">
    <source>
        <dbReference type="Proteomes" id="UP000027361"/>
    </source>
</evidence>
<dbReference type="GeneID" id="25266580"/>
<evidence type="ECO:0000256" key="5">
    <source>
        <dbReference type="ARBA" id="ARBA00023242"/>
    </source>
</evidence>
<dbReference type="GO" id="GO:0005681">
    <property type="term" value="C:spliceosomal complex"/>
    <property type="evidence" value="ECO:0007669"/>
    <property type="project" value="InterPro"/>
</dbReference>
<dbReference type="HOGENOM" id="CLU_041821_1_0_1"/>
<dbReference type="STRING" id="1037660.A0A066VYP7"/>
<proteinExistence type="predicted"/>
<comment type="subcellular location">
    <subcellularLocation>
        <location evidence="1">Nucleus</location>
    </subcellularLocation>
</comment>
<feature type="region of interest" description="Disordered" evidence="7">
    <location>
        <begin position="7"/>
        <end position="28"/>
    </location>
</feature>
<dbReference type="RefSeq" id="XP_013242451.1">
    <property type="nucleotide sequence ID" value="XM_013386997.1"/>
</dbReference>
<dbReference type="GO" id="GO:0033260">
    <property type="term" value="P:nuclear DNA replication"/>
    <property type="evidence" value="ECO:0007669"/>
    <property type="project" value="TreeGrafter"/>
</dbReference>